<protein>
    <submittedName>
        <fullName evidence="1">Uncharacterized protein</fullName>
    </submittedName>
</protein>
<organism evidence="1 2">
    <name type="scientific">Microvirga aerilata</name>
    <dbReference type="NCBI Taxonomy" id="670292"/>
    <lineage>
        <taxon>Bacteria</taxon>
        <taxon>Pseudomonadati</taxon>
        <taxon>Pseudomonadota</taxon>
        <taxon>Alphaproteobacteria</taxon>
        <taxon>Hyphomicrobiales</taxon>
        <taxon>Methylobacteriaceae</taxon>
        <taxon>Microvirga</taxon>
    </lineage>
</organism>
<dbReference type="EMBL" id="JAEQMY010000039">
    <property type="protein sequence ID" value="MBL0406355.1"/>
    <property type="molecule type" value="Genomic_DNA"/>
</dbReference>
<reference evidence="1" key="1">
    <citation type="submission" date="2021-01" db="EMBL/GenBank/DDBJ databases">
        <title>Microvirga sp.</title>
        <authorList>
            <person name="Kim M.K."/>
        </authorList>
    </citation>
    <scope>NUCLEOTIDE SEQUENCE</scope>
    <source>
        <strain evidence="1">5420S-16</strain>
    </source>
</reference>
<comment type="caution">
    <text evidence="1">The sequence shown here is derived from an EMBL/GenBank/DDBJ whole genome shotgun (WGS) entry which is preliminary data.</text>
</comment>
<gene>
    <name evidence="1" type="ORF">JKG68_20560</name>
</gene>
<name>A0A936ZI46_9HYPH</name>
<dbReference type="AlphaFoldDB" id="A0A936ZI46"/>
<accession>A0A936ZI46</accession>
<evidence type="ECO:0000313" key="2">
    <source>
        <dbReference type="Proteomes" id="UP000605848"/>
    </source>
</evidence>
<dbReference type="Proteomes" id="UP000605848">
    <property type="component" value="Unassembled WGS sequence"/>
</dbReference>
<keyword evidence="2" id="KW-1185">Reference proteome</keyword>
<dbReference type="RefSeq" id="WP_202063231.1">
    <property type="nucleotide sequence ID" value="NZ_JAEQMY010000039.1"/>
</dbReference>
<dbReference type="Gene3D" id="1.20.90.10">
    <property type="entry name" value="Phospholipase A2 domain"/>
    <property type="match status" value="1"/>
</dbReference>
<dbReference type="GO" id="GO:0006644">
    <property type="term" value="P:phospholipid metabolic process"/>
    <property type="evidence" value="ECO:0007669"/>
    <property type="project" value="InterPro"/>
</dbReference>
<dbReference type="InterPro" id="IPR036444">
    <property type="entry name" value="PLipase_A2_dom_sf"/>
</dbReference>
<sequence>MEINWLKLTEGPEGIPVPTYGQYGGPNWSGGKFVGDDEPGNYTVKPEDPLDKLFKDHDQAYDQPDTLLRAKADLLLIQDILRQSPDEVRGEGDLYAGAAALAMLYQIAVVNGRPELLLKVDVEEIVHGAIDRIEEGRVTPEAHEIAGLVEWLGKIGQALAASDSPVARAIAEPILDFAASLASAPPAGFQDALTDGAIDFIHDALPQLADTVEAIIDPLPHFPVEKLLCEVSDRLEDAAPYLIPSESLKVVANKFAIGDFFS</sequence>
<evidence type="ECO:0000313" key="1">
    <source>
        <dbReference type="EMBL" id="MBL0406355.1"/>
    </source>
</evidence>
<proteinExistence type="predicted"/>
<dbReference type="GO" id="GO:0050482">
    <property type="term" value="P:arachidonate secretion"/>
    <property type="evidence" value="ECO:0007669"/>
    <property type="project" value="InterPro"/>
</dbReference>
<dbReference type="GO" id="GO:0004623">
    <property type="term" value="F:phospholipase A2 activity"/>
    <property type="evidence" value="ECO:0007669"/>
    <property type="project" value="InterPro"/>
</dbReference>